<dbReference type="SMART" id="SM00320">
    <property type="entry name" value="WD40"/>
    <property type="match status" value="2"/>
</dbReference>
<dbReference type="InterPro" id="IPR008271">
    <property type="entry name" value="Ser/Thr_kinase_AS"/>
</dbReference>
<feature type="domain" description="Protein kinase" evidence="17">
    <location>
        <begin position="27"/>
        <end position="299"/>
    </location>
</feature>
<dbReference type="InterPro" id="IPR011009">
    <property type="entry name" value="Kinase-like_dom_sf"/>
</dbReference>
<organism evidence="18 19">
    <name type="scientific">Zygotorulaspora mrakii</name>
    <name type="common">Zygosaccharomyces mrakii</name>
    <dbReference type="NCBI Taxonomy" id="42260"/>
    <lineage>
        <taxon>Eukaryota</taxon>
        <taxon>Fungi</taxon>
        <taxon>Dikarya</taxon>
        <taxon>Ascomycota</taxon>
        <taxon>Saccharomycotina</taxon>
        <taxon>Saccharomycetes</taxon>
        <taxon>Saccharomycetales</taxon>
        <taxon>Saccharomycetaceae</taxon>
        <taxon>Zygotorulaspora</taxon>
    </lineage>
</organism>
<evidence type="ECO:0000256" key="16">
    <source>
        <dbReference type="PROSITE-ProRule" id="PRU00221"/>
    </source>
</evidence>
<keyword evidence="8" id="KW-0967">Endosome</keyword>
<proteinExistence type="predicted"/>
<dbReference type="CDD" id="cd13980">
    <property type="entry name" value="STKc_Vps15"/>
    <property type="match status" value="1"/>
</dbReference>
<evidence type="ECO:0000256" key="10">
    <source>
        <dbReference type="ARBA" id="ARBA00022840"/>
    </source>
</evidence>
<gene>
    <name evidence="18" type="ORF">HG535_0A02440</name>
</gene>
<dbReference type="KEGG" id="zmk:HG535_0A02440"/>
<dbReference type="GO" id="GO:0034272">
    <property type="term" value="C:phosphatidylinositol 3-kinase complex, class III, type II"/>
    <property type="evidence" value="ECO:0007669"/>
    <property type="project" value="TreeGrafter"/>
</dbReference>
<dbReference type="SMART" id="SM00220">
    <property type="entry name" value="S_TKc"/>
    <property type="match status" value="1"/>
</dbReference>
<dbReference type="Gene3D" id="1.10.510.10">
    <property type="entry name" value="Transferase(Phosphotransferase) domain 1"/>
    <property type="match status" value="1"/>
</dbReference>
<keyword evidence="10" id="KW-0067">ATP-binding</keyword>
<dbReference type="GO" id="GO:0005794">
    <property type="term" value="C:Golgi apparatus"/>
    <property type="evidence" value="ECO:0007669"/>
    <property type="project" value="UniProtKB-SubCell"/>
</dbReference>
<evidence type="ECO:0000313" key="18">
    <source>
        <dbReference type="EMBL" id="QLG70306.1"/>
    </source>
</evidence>
<evidence type="ECO:0000256" key="3">
    <source>
        <dbReference type="ARBA" id="ARBA00022527"/>
    </source>
</evidence>
<dbReference type="GO" id="GO:0006623">
    <property type="term" value="P:protein targeting to vacuole"/>
    <property type="evidence" value="ECO:0007669"/>
    <property type="project" value="TreeGrafter"/>
</dbReference>
<dbReference type="SUPFAM" id="SSF50978">
    <property type="entry name" value="WD40 repeat-like"/>
    <property type="match status" value="1"/>
</dbReference>
<dbReference type="GO" id="GO:0034271">
    <property type="term" value="C:phosphatidylinositol 3-kinase complex, class III, type I"/>
    <property type="evidence" value="ECO:0007669"/>
    <property type="project" value="TreeGrafter"/>
</dbReference>
<dbReference type="EMBL" id="CP058604">
    <property type="protein sequence ID" value="QLG70306.1"/>
    <property type="molecule type" value="Genomic_DNA"/>
</dbReference>
<dbReference type="Gene3D" id="2.130.10.10">
    <property type="entry name" value="YVTN repeat-like/Quinoprotein amine dehydrogenase"/>
    <property type="match status" value="2"/>
</dbReference>
<dbReference type="InterPro" id="IPR045162">
    <property type="entry name" value="Vps15-like"/>
</dbReference>
<reference evidence="18 19" key="1">
    <citation type="submission" date="2020-07" db="EMBL/GenBank/DDBJ databases">
        <title>The yeast mating-type switching endonuclease HO is a domesticated member of an unorthodox homing genetic element family.</title>
        <authorList>
            <person name="Coughlan A.Y."/>
            <person name="Lombardi L."/>
            <person name="Braun-Galleani S."/>
            <person name="Martos A.R."/>
            <person name="Galeote V."/>
            <person name="Bigey F."/>
            <person name="Dequin S."/>
            <person name="Byrne K.P."/>
            <person name="Wolfe K.H."/>
        </authorList>
    </citation>
    <scope>NUCLEOTIDE SEQUENCE [LARGE SCALE GENOMIC DNA]</scope>
    <source>
        <strain evidence="18 19">NRRL Y-6702</strain>
    </source>
</reference>
<evidence type="ECO:0000256" key="12">
    <source>
        <dbReference type="ARBA" id="ARBA00037864"/>
    </source>
</evidence>
<dbReference type="FunFam" id="1.10.510.10:FF:000497">
    <property type="entry name" value="Phosphoinositide 3-kinase regulatory subunit"/>
    <property type="match status" value="1"/>
</dbReference>
<keyword evidence="5" id="KW-0808">Transferase</keyword>
<dbReference type="EC" id="2.7.11.1" evidence="2"/>
<keyword evidence="3" id="KW-0723">Serine/threonine-protein kinase</keyword>
<evidence type="ECO:0000256" key="9">
    <source>
        <dbReference type="ARBA" id="ARBA00022777"/>
    </source>
</evidence>
<dbReference type="Gene3D" id="1.25.10.10">
    <property type="entry name" value="Leucine-rich Repeat Variant"/>
    <property type="match status" value="1"/>
</dbReference>
<evidence type="ECO:0000256" key="11">
    <source>
        <dbReference type="ARBA" id="ARBA00023006"/>
    </source>
</evidence>
<dbReference type="InterPro" id="IPR036322">
    <property type="entry name" value="WD40_repeat_dom_sf"/>
</dbReference>
<evidence type="ECO:0000256" key="4">
    <source>
        <dbReference type="ARBA" id="ARBA00022574"/>
    </source>
</evidence>
<evidence type="ECO:0000256" key="14">
    <source>
        <dbReference type="ARBA" id="ARBA00048977"/>
    </source>
</evidence>
<comment type="subcellular location">
    <subcellularLocation>
        <location evidence="1">Endosome membrane</location>
        <topology evidence="1">Lipid-anchor</topology>
    </subcellularLocation>
    <subcellularLocation>
        <location evidence="12">Golgi apparatus</location>
        <location evidence="12">trans-Golgi network membrane</location>
        <topology evidence="12">Lipid-anchor</topology>
    </subcellularLocation>
</comment>
<keyword evidence="6" id="KW-0677">Repeat</keyword>
<dbReference type="GO" id="GO:0045324">
    <property type="term" value="P:late endosome to vacuole transport"/>
    <property type="evidence" value="ECO:0007669"/>
    <property type="project" value="InterPro"/>
</dbReference>
<evidence type="ECO:0000259" key="17">
    <source>
        <dbReference type="PROSITE" id="PS50011"/>
    </source>
</evidence>
<dbReference type="PROSITE" id="PS50082">
    <property type="entry name" value="WD_REPEATS_2"/>
    <property type="match status" value="1"/>
</dbReference>
<evidence type="ECO:0000256" key="13">
    <source>
        <dbReference type="ARBA" id="ARBA00048659"/>
    </source>
</evidence>
<dbReference type="InterPro" id="IPR000719">
    <property type="entry name" value="Prot_kinase_dom"/>
</dbReference>
<dbReference type="PROSITE" id="PS00108">
    <property type="entry name" value="PROTEIN_KINASE_ST"/>
    <property type="match status" value="1"/>
</dbReference>
<evidence type="ECO:0000313" key="19">
    <source>
        <dbReference type="Proteomes" id="UP000509704"/>
    </source>
</evidence>
<dbReference type="GO" id="GO:0016236">
    <property type="term" value="P:macroautophagy"/>
    <property type="evidence" value="ECO:0007669"/>
    <property type="project" value="InterPro"/>
</dbReference>
<dbReference type="SUPFAM" id="SSF56112">
    <property type="entry name" value="Protein kinase-like (PK-like)"/>
    <property type="match status" value="1"/>
</dbReference>
<dbReference type="RefSeq" id="XP_037142034.1">
    <property type="nucleotide sequence ID" value="XM_037286139.1"/>
</dbReference>
<dbReference type="SUPFAM" id="SSF48371">
    <property type="entry name" value="ARM repeat"/>
    <property type="match status" value="1"/>
</dbReference>
<dbReference type="Pfam" id="PF22956">
    <property type="entry name" value="VPS15-like_hel"/>
    <property type="match status" value="1"/>
</dbReference>
<evidence type="ECO:0000256" key="1">
    <source>
        <dbReference type="ARBA" id="ARBA00004455"/>
    </source>
</evidence>
<dbReference type="PROSITE" id="PS50011">
    <property type="entry name" value="PROTEIN_KINASE_DOM"/>
    <property type="match status" value="1"/>
</dbReference>
<comment type="catalytic activity">
    <reaction evidence="13">
        <text>L-threonyl-[protein] + ATP = O-phospho-L-threonyl-[protein] + ADP + H(+)</text>
        <dbReference type="Rhea" id="RHEA:46608"/>
        <dbReference type="Rhea" id="RHEA-COMP:11060"/>
        <dbReference type="Rhea" id="RHEA-COMP:11605"/>
        <dbReference type="ChEBI" id="CHEBI:15378"/>
        <dbReference type="ChEBI" id="CHEBI:30013"/>
        <dbReference type="ChEBI" id="CHEBI:30616"/>
        <dbReference type="ChEBI" id="CHEBI:61977"/>
        <dbReference type="ChEBI" id="CHEBI:456216"/>
        <dbReference type="EC" id="2.7.11.1"/>
    </reaction>
    <physiologicalReaction direction="left-to-right" evidence="13">
        <dbReference type="Rhea" id="RHEA:46609"/>
    </physiologicalReaction>
</comment>
<evidence type="ECO:0000256" key="15">
    <source>
        <dbReference type="PROSITE-ProRule" id="PRU00103"/>
    </source>
</evidence>
<keyword evidence="19" id="KW-1185">Reference proteome</keyword>
<dbReference type="PANTHER" id="PTHR17583:SF0">
    <property type="entry name" value="PHOSPHOINOSITIDE 3-KINASE REGULATORY SUBUNIT 4"/>
    <property type="match status" value="1"/>
</dbReference>
<dbReference type="InterPro" id="IPR001680">
    <property type="entry name" value="WD40_rpt"/>
</dbReference>
<dbReference type="Proteomes" id="UP000509704">
    <property type="component" value="Chromosome 1"/>
</dbReference>
<dbReference type="GeneID" id="59233942"/>
<keyword evidence="7" id="KW-0547">Nucleotide-binding</keyword>
<dbReference type="GO" id="GO:0071561">
    <property type="term" value="C:nucleus-vacuole junction"/>
    <property type="evidence" value="ECO:0007669"/>
    <property type="project" value="TreeGrafter"/>
</dbReference>
<evidence type="ECO:0000256" key="2">
    <source>
        <dbReference type="ARBA" id="ARBA00012513"/>
    </source>
</evidence>
<sequence length="1414" mass="159837">MGAQLSLSARTAPSIAIFSYIDVLNEVHYVSQLNSSMFLKTCKGLDPNGEVIIKVFIKPMENYDLKDIQQSIMREALRLAPLPTALNFSKVVESNRAGYLIRQHLKSNLYDRLSSRPYLLDVELKFLTFQLLQALDDIHQADITHGDIKTENILVTSWNWLLLADFSSSIKPTYLPEDNPGEFSFYFDTSKRRTCYLAPERFDSKLHESTNKSQGPVTKAMDIFSMGCCIAELNAEGRPLFNLSQLFKYKNKDYVVEGFFSEEIKSKELKSLIMDMIQLNPNKRLSSREIMEKYRGKYFPEYFYTFTYEYFRTLATMSTSTPSTGAVCTHTTLENQMNVVDGCCAKIYTDFKMICEYMGYTGSLDRKFVVNQEFDWFFSRGVKLAETGVLNARFIDSNCQPVKDECALLFISYISHGLRNIVSSITKLRCLEMLIALSQFVSDENKIDRVIPYLVSCFEDEYPNVQALAVQALTQVLNTIKKVNPINEYIFVDYLLPRLKRLLLQSKVNSYTRIIVANCLGDILTVANRFQEISYSSNSHQLTDIPNGGLEAFEVTSRNIKKLVQQVEDLAVGLLTDSETNVKIALLGNILPLCKFFGREKTNDVILSHLITYLNDKDSSLRIKLIQTISGIAILLGPITLEQYILPLLIQTITDSEELVVVNVLKSLKDLCKTGLIQKRFHYDICNTIRPLLLHPNFWIRQYSLLIIVEISANLSKAEVYCVLYPIVRPFFEFDVEFTYDLMLSSCKLPVSRTVYNFLCSWSLRASKSLFWQQVPSNHVDAFGNDNTSFITKDYSQRNYGFNIMKASKSVVRSFDNSEIPLTTEDKNWVDKFKSIGLTESDFWKLAVLRGYILRAAKLISRKTSVLENEKTRNSSRYDRLNLAVPQLMPRTIFFDVKFAEDDETATMTVTEGAVNKPKLQQDIHCDLPTVKDMNGSLMFTTKAAATTTSNLENVYVQLEFKPQKRDVPYDTLEHDVDEQEYTIHDSYEGNVGTIKDYLHNLKILPSLREYKNFGSLISDTIPHETLDQVKGKLVTNLTEGRQLSITALATSSGVNPYLISGSDQGVIKLWDLTKIISGELYTSSLTHDLASPITNIIALTGYDSFCISTKDGLIVVLRVLYQIKESQRKFARFQTIRKFKIDQTEEREVYATTIKAVITDDISQLIALTNTSQILILDIRTMKCIKKISNPVSHGAVASFAAGESGSVLILGTTKGIIDLWDLRFHLLIKSWAFGDHHPITHLSECGVMGKDTVIVVGGLSSALFTVWDYAKLKCRTAVIHSDEQPSIGTFLPVQKQLDKLRFLNAITVNSIFVTGEYAVVANGSSNKLVMVNMRKLNSSRILREPKSTNDLVTVQATASLSYLLLKKTSSNEGKSAERIKYSENINCMASAVINGLQLLITADTSGTISLTK</sequence>
<evidence type="ECO:0000256" key="6">
    <source>
        <dbReference type="ARBA" id="ARBA00022737"/>
    </source>
</evidence>
<keyword evidence="4 16" id="KW-0853">WD repeat</keyword>
<dbReference type="GO" id="GO:0005770">
    <property type="term" value="C:late endosome"/>
    <property type="evidence" value="ECO:0007669"/>
    <property type="project" value="TreeGrafter"/>
</dbReference>
<feature type="repeat" description="WD" evidence="16">
    <location>
        <begin position="1039"/>
        <end position="1073"/>
    </location>
</feature>
<feature type="repeat" description="HEAT" evidence="15">
    <location>
        <begin position="606"/>
        <end position="644"/>
    </location>
</feature>
<dbReference type="GO" id="GO:0004674">
    <property type="term" value="F:protein serine/threonine kinase activity"/>
    <property type="evidence" value="ECO:0007669"/>
    <property type="project" value="UniProtKB-KW"/>
</dbReference>
<dbReference type="GO" id="GO:0010008">
    <property type="term" value="C:endosome membrane"/>
    <property type="evidence" value="ECO:0007669"/>
    <property type="project" value="UniProtKB-SubCell"/>
</dbReference>
<dbReference type="Pfam" id="PF00069">
    <property type="entry name" value="Pkinase"/>
    <property type="match status" value="1"/>
</dbReference>
<dbReference type="InterPro" id="IPR011989">
    <property type="entry name" value="ARM-like"/>
</dbReference>
<keyword evidence="9" id="KW-0418">Kinase</keyword>
<evidence type="ECO:0000256" key="7">
    <source>
        <dbReference type="ARBA" id="ARBA00022741"/>
    </source>
</evidence>
<evidence type="ECO:0000256" key="8">
    <source>
        <dbReference type="ARBA" id="ARBA00022753"/>
    </source>
</evidence>
<dbReference type="PROSITE" id="PS50077">
    <property type="entry name" value="HEAT_REPEAT"/>
    <property type="match status" value="1"/>
</dbReference>
<accession>A0A7H9AVF4</accession>
<dbReference type="InterPro" id="IPR055231">
    <property type="entry name" value="2AA_helical"/>
</dbReference>
<dbReference type="GO" id="GO:0005524">
    <property type="term" value="F:ATP binding"/>
    <property type="evidence" value="ECO:0007669"/>
    <property type="project" value="UniProtKB-KW"/>
</dbReference>
<dbReference type="InterPro" id="IPR015943">
    <property type="entry name" value="WD40/YVTN_repeat-like_dom_sf"/>
</dbReference>
<keyword evidence="11" id="KW-0072">Autophagy</keyword>
<protein>
    <recommendedName>
        <fullName evidence="2">non-specific serine/threonine protein kinase</fullName>
        <ecNumber evidence="2">2.7.11.1</ecNumber>
    </recommendedName>
</protein>
<dbReference type="InterPro" id="IPR021133">
    <property type="entry name" value="HEAT_type_2"/>
</dbReference>
<dbReference type="OrthoDB" id="242910at2759"/>
<comment type="catalytic activity">
    <reaction evidence="14">
        <text>L-seryl-[protein] + ATP = O-phospho-L-seryl-[protein] + ADP + H(+)</text>
        <dbReference type="Rhea" id="RHEA:17989"/>
        <dbReference type="Rhea" id="RHEA-COMP:9863"/>
        <dbReference type="Rhea" id="RHEA-COMP:11604"/>
        <dbReference type="ChEBI" id="CHEBI:15378"/>
        <dbReference type="ChEBI" id="CHEBI:29999"/>
        <dbReference type="ChEBI" id="CHEBI:30616"/>
        <dbReference type="ChEBI" id="CHEBI:83421"/>
        <dbReference type="ChEBI" id="CHEBI:456216"/>
        <dbReference type="EC" id="2.7.11.1"/>
    </reaction>
    <physiologicalReaction direction="left-to-right" evidence="14">
        <dbReference type="Rhea" id="RHEA:17990"/>
    </physiologicalReaction>
</comment>
<name>A0A7H9AVF4_ZYGMR</name>
<dbReference type="InterPro" id="IPR016024">
    <property type="entry name" value="ARM-type_fold"/>
</dbReference>
<dbReference type="PANTHER" id="PTHR17583">
    <property type="entry name" value="PHOSPHOINOSITIDE 3-KINASE REGULATORY SUBUNIT 4"/>
    <property type="match status" value="1"/>
</dbReference>
<evidence type="ECO:0000256" key="5">
    <source>
        <dbReference type="ARBA" id="ARBA00022679"/>
    </source>
</evidence>